<organism evidence="5 6">
    <name type="scientific">Ancylostoma ceylanicum</name>
    <dbReference type="NCBI Taxonomy" id="53326"/>
    <lineage>
        <taxon>Eukaryota</taxon>
        <taxon>Metazoa</taxon>
        <taxon>Ecdysozoa</taxon>
        <taxon>Nematoda</taxon>
        <taxon>Chromadorea</taxon>
        <taxon>Rhabditida</taxon>
        <taxon>Rhabditina</taxon>
        <taxon>Rhabditomorpha</taxon>
        <taxon>Strongyloidea</taxon>
        <taxon>Ancylostomatidae</taxon>
        <taxon>Ancylostomatinae</taxon>
        <taxon>Ancylostoma</taxon>
    </lineage>
</organism>
<protein>
    <recommendedName>
        <fullName evidence="1">ATP-dependent DNA helicase</fullName>
        <ecNumber evidence="1">5.6.2.3</ecNumber>
    </recommendedName>
</protein>
<comment type="similarity">
    <text evidence="1">Belongs to the helicase family.</text>
</comment>
<keyword evidence="1" id="KW-0378">Hydrolase</keyword>
<dbReference type="EMBL" id="KE127092">
    <property type="protein sequence ID" value="EPB65785.1"/>
    <property type="molecule type" value="Genomic_DNA"/>
</dbReference>
<comment type="catalytic activity">
    <reaction evidence="1">
        <text>ATP + H2O = ADP + phosphate + H(+)</text>
        <dbReference type="Rhea" id="RHEA:13065"/>
        <dbReference type="ChEBI" id="CHEBI:15377"/>
        <dbReference type="ChEBI" id="CHEBI:15378"/>
        <dbReference type="ChEBI" id="CHEBI:30616"/>
        <dbReference type="ChEBI" id="CHEBI:43474"/>
        <dbReference type="ChEBI" id="CHEBI:456216"/>
        <dbReference type="EC" id="5.6.2.3"/>
    </reaction>
</comment>
<dbReference type="GO" id="GO:0000723">
    <property type="term" value="P:telomere maintenance"/>
    <property type="evidence" value="ECO:0007669"/>
    <property type="project" value="InterPro"/>
</dbReference>
<dbReference type="GO" id="GO:0006281">
    <property type="term" value="P:DNA repair"/>
    <property type="evidence" value="ECO:0007669"/>
    <property type="project" value="UniProtKB-KW"/>
</dbReference>
<dbReference type="Pfam" id="PF14214">
    <property type="entry name" value="Helitron_like_N"/>
    <property type="match status" value="1"/>
</dbReference>
<dbReference type="InterPro" id="IPR010285">
    <property type="entry name" value="DNA_helicase_pif1-like_DEAD"/>
</dbReference>
<evidence type="ECO:0000256" key="1">
    <source>
        <dbReference type="RuleBase" id="RU363044"/>
    </source>
</evidence>
<dbReference type="GO" id="GO:0016887">
    <property type="term" value="F:ATP hydrolysis activity"/>
    <property type="evidence" value="ECO:0007669"/>
    <property type="project" value="RHEA"/>
</dbReference>
<keyword evidence="1" id="KW-0227">DNA damage</keyword>
<feature type="domain" description="Helitron helicase-like" evidence="3">
    <location>
        <begin position="569"/>
        <end position="749"/>
    </location>
</feature>
<keyword evidence="1" id="KW-0547">Nucleotide-binding</keyword>
<dbReference type="GO" id="GO:0006310">
    <property type="term" value="P:DNA recombination"/>
    <property type="evidence" value="ECO:0007669"/>
    <property type="project" value="UniProtKB-KW"/>
</dbReference>
<dbReference type="EC" id="5.6.2.3" evidence="1"/>
<evidence type="ECO:0000259" key="3">
    <source>
        <dbReference type="Pfam" id="PF14214"/>
    </source>
</evidence>
<dbReference type="GO" id="GO:0005524">
    <property type="term" value="F:ATP binding"/>
    <property type="evidence" value="ECO:0007669"/>
    <property type="project" value="UniProtKB-KW"/>
</dbReference>
<feature type="domain" description="DNA helicase Pif1-like 2B" evidence="4">
    <location>
        <begin position="1155"/>
        <end position="1199"/>
    </location>
</feature>
<feature type="domain" description="DNA helicase Pif1-like DEAD-box helicase" evidence="2">
    <location>
        <begin position="852"/>
        <end position="1062"/>
    </location>
</feature>
<dbReference type="PANTHER" id="PTHR10492">
    <property type="match status" value="1"/>
</dbReference>
<dbReference type="InterPro" id="IPR027417">
    <property type="entry name" value="P-loop_NTPase"/>
</dbReference>
<accession>A0A0D6L412</accession>
<sequence length="1205" mass="135176">MLEDDCDVVEECPAKIARKGDCYPSRDHTYSRPPKELSSPVIHSYIGHSWVSLCLLLHYLRMKHTDYKDIHFTCMGCNECVISRHTKNHGVVVDFTSSTLDKVTRANLKDVATAYGFGSCSFTRIPCMKEERSLFIEFQAIEICFLLKNGVPSFPSEIEMATNSQLLNVANDMENLLGINISLPTASQQVNLRENCLRRGHLQRNVPRTKKTANKRNTNLGKIGNFSKLLLIGEMDKVCRHCAALSFQGERKSICCNGGENIVPESVFNPNRDPLLDWFWEIALTNESIFYMIRPINNLLACAGININLKSFQGVPGQRPLVLQGRFDIGLCHLSPDSERACFAQLFIADDFKLQSSIQQTMKSWSTEVEYSIIKRLMDILRKNNAIVHSYLTMFEIYKKQLEKNGNAPECRVIMNLKNKREITSTVAPGVHPGRLNIPVFENQIAAIYLSEDGNMLSHEELDKGLLIMSRGGKTIAAHHSYNIDALTYPLYFPRGEQSFVKEKLPKKRTIMAKNTESQTGSQLTVSQPAESKNVDLDDLCGNEDCENATNKAAPKEKFMSRREFVLFILARRGDVKKHRILGTGKLYSQYVLHSFARIEADRLCAIGLHSTELRSSTASALFRYLDDKLREKGVKLGKLINMPQRYVGSRKWYEKLYGDAMAVAQRIGKPDLFITFTGSQDWPEIKNNLPGKLDSWITDPFLCCRVFFLRLSHFIDDIKNKEVFGKVKALHGSIEFQKRGMPHAHLLVTLHEKIDTPDKVDSYISAELPEYPSANDSQREENSNVLEDVKSLKHIEKIITGNGMTLKDCGLDETLESLIDASNDINISMSHANDDPIEDNLELNYSQIISQLNDKQKVVVESVLRVSNMPKNSGDRVFFVYGKAGCGKTYTFNTLIRVLELNNKSVITVASTGIAATLLKNGRTAHSAFGLPLKRLCSDSVANVDASSAAGLMLRNVDVIIWDEISMQTRFAVECVDRLLRDVAAPENSALPFGGVIMVFGGDWCQFLPVVPGGSRLEIINETLKSSSLWRSMTILILDQNMRLIPGEEKHAAWLRAVGEGANYMSDGMHIDIPSCMCLPSEKDVINWIYTQDTLRSPELLGRVALLTVRNCDAIELNETVLRMIPGDITELYGIDTPASEEDGAIGMPCDDEEYLHQLTPSGMPQYKISVKKGAIVMLLRNIDVSERLCNGTRLEVLSVICDS</sequence>
<keyword evidence="6" id="KW-1185">Reference proteome</keyword>
<dbReference type="PANTHER" id="PTHR10492:SF57">
    <property type="entry name" value="ATP-DEPENDENT DNA HELICASE"/>
    <property type="match status" value="1"/>
</dbReference>
<reference evidence="5 6" key="1">
    <citation type="submission" date="2013-05" db="EMBL/GenBank/DDBJ databases">
        <title>Draft genome of the parasitic nematode Anyclostoma ceylanicum.</title>
        <authorList>
            <person name="Mitreva M."/>
        </authorList>
    </citation>
    <scope>NUCLEOTIDE SEQUENCE [LARGE SCALE GENOMIC DNA]</scope>
</reference>
<evidence type="ECO:0000313" key="6">
    <source>
        <dbReference type="Proteomes" id="UP000054495"/>
    </source>
</evidence>
<dbReference type="InterPro" id="IPR025476">
    <property type="entry name" value="Helitron_helicase-like"/>
</dbReference>
<dbReference type="SUPFAM" id="SSF52540">
    <property type="entry name" value="P-loop containing nucleoside triphosphate hydrolases"/>
    <property type="match status" value="2"/>
</dbReference>
<keyword evidence="1" id="KW-0067">ATP-binding</keyword>
<dbReference type="Gene3D" id="3.40.50.300">
    <property type="entry name" value="P-loop containing nucleotide triphosphate hydrolases"/>
    <property type="match status" value="1"/>
</dbReference>
<evidence type="ECO:0000259" key="4">
    <source>
        <dbReference type="Pfam" id="PF21530"/>
    </source>
</evidence>
<gene>
    <name evidence="5" type="ORF">ANCCEY_15144</name>
</gene>
<evidence type="ECO:0000259" key="2">
    <source>
        <dbReference type="Pfam" id="PF05970"/>
    </source>
</evidence>
<dbReference type="GO" id="GO:0043139">
    <property type="term" value="F:5'-3' DNA helicase activity"/>
    <property type="evidence" value="ECO:0007669"/>
    <property type="project" value="UniProtKB-EC"/>
</dbReference>
<keyword evidence="1" id="KW-0233">DNA recombination</keyword>
<dbReference type="Pfam" id="PF05970">
    <property type="entry name" value="PIF1"/>
    <property type="match status" value="1"/>
</dbReference>
<name>A0A0D6L412_9BILA</name>
<feature type="non-terminal residue" evidence="5">
    <location>
        <position position="1205"/>
    </location>
</feature>
<keyword evidence="1" id="KW-0234">DNA repair</keyword>
<dbReference type="AlphaFoldDB" id="A0A0D6L412"/>
<keyword evidence="1" id="KW-0347">Helicase</keyword>
<proteinExistence type="inferred from homology"/>
<evidence type="ECO:0000313" key="5">
    <source>
        <dbReference type="EMBL" id="EPB65785.1"/>
    </source>
</evidence>
<comment type="cofactor">
    <cofactor evidence="1">
        <name>Mg(2+)</name>
        <dbReference type="ChEBI" id="CHEBI:18420"/>
    </cofactor>
</comment>
<dbReference type="Proteomes" id="UP000054495">
    <property type="component" value="Unassembled WGS sequence"/>
</dbReference>
<dbReference type="InterPro" id="IPR049163">
    <property type="entry name" value="Pif1-like_2B_dom"/>
</dbReference>
<dbReference type="Pfam" id="PF21530">
    <property type="entry name" value="Pif1_2B_dom"/>
    <property type="match status" value="1"/>
</dbReference>